<dbReference type="KEGG" id="pabs:JIR001_15890"/>
<dbReference type="RefSeq" id="WP_212774972.1">
    <property type="nucleotide sequence ID" value="NZ_AP024601.1"/>
</dbReference>
<organism evidence="1 2">
    <name type="scientific">Polycladomyces abyssicola</name>
    <dbReference type="NCBI Taxonomy" id="1125966"/>
    <lineage>
        <taxon>Bacteria</taxon>
        <taxon>Bacillati</taxon>
        <taxon>Bacillota</taxon>
        <taxon>Bacilli</taxon>
        <taxon>Bacillales</taxon>
        <taxon>Thermoactinomycetaceae</taxon>
        <taxon>Polycladomyces</taxon>
    </lineage>
</organism>
<dbReference type="InterPro" id="IPR019615">
    <property type="entry name" value="DUF2487"/>
</dbReference>
<name>A0A8D5UE81_9BACL</name>
<evidence type="ECO:0000313" key="1">
    <source>
        <dbReference type="EMBL" id="BCU81806.1"/>
    </source>
</evidence>
<dbReference type="AlphaFoldDB" id="A0A8D5UE81"/>
<proteinExistence type="predicted"/>
<keyword evidence="2" id="KW-1185">Reference proteome</keyword>
<gene>
    <name evidence="1" type="ORF">JIR001_15890</name>
</gene>
<dbReference type="Proteomes" id="UP000677436">
    <property type="component" value="Chromosome"/>
</dbReference>
<dbReference type="Pfam" id="PF10673">
    <property type="entry name" value="DUF2487"/>
    <property type="match status" value="1"/>
</dbReference>
<protein>
    <submittedName>
        <fullName evidence="1">Uncharacterized protein</fullName>
    </submittedName>
</protein>
<sequence length="153" mass="17374">MKWSQLDATEWRRYAPFLDTLLLPVFRLRLEEKQPKLEEALGISAVADHLEQSLTGRVLLLPPIPYSGTSPKTLQAYVESVLTQLGDSLFHHLILIVPEDLAEEWEEIQSPDPITMLLAGVAVHKLVSDQDIQAETKHLQDRIVRLWQTGSTE</sequence>
<reference evidence="1" key="2">
    <citation type="journal article" date="2021" name="Microbiol. Resour. Announc.">
        <title>Complete Genome Sequence of Polycladomyces abyssicola JIR-001T, Isolated from Hemipelagic Sediment in Deep Seawater.</title>
        <authorList>
            <person name="Tsubouchi T."/>
            <person name="Kaneko Y."/>
        </authorList>
    </citation>
    <scope>NUCLEOTIDE SEQUENCE</scope>
    <source>
        <strain evidence="1">JIR-001</strain>
    </source>
</reference>
<reference evidence="1" key="1">
    <citation type="journal article" date="2013" name="Int. J. Syst. Evol. Microbiol.">
        <title>Polycladomyces abyssicola gen. nov., sp. nov., a thermophilic filamentous bacterium isolated from hemipelagic sediment.</title>
        <authorList>
            <person name="Tsubouchi T."/>
            <person name="Shimane Y."/>
            <person name="Mori K."/>
            <person name="Usui K."/>
            <person name="Hiraki T."/>
            <person name="Tame A."/>
            <person name="Uematsu K."/>
            <person name="Maruyama T."/>
            <person name="Hatada Y."/>
        </authorList>
    </citation>
    <scope>NUCLEOTIDE SEQUENCE</scope>
    <source>
        <strain evidence="1">JIR-001</strain>
    </source>
</reference>
<evidence type="ECO:0000313" key="2">
    <source>
        <dbReference type="Proteomes" id="UP000677436"/>
    </source>
</evidence>
<dbReference type="EMBL" id="AP024601">
    <property type="protein sequence ID" value="BCU81806.1"/>
    <property type="molecule type" value="Genomic_DNA"/>
</dbReference>
<accession>A0A8D5UE81</accession>